<name>A0A816STQ7_BRANA</name>
<dbReference type="EMBL" id="JAGKQM010000006">
    <property type="protein sequence ID" value="KAH0923468.1"/>
    <property type="molecule type" value="Genomic_DNA"/>
</dbReference>
<dbReference type="Proteomes" id="UP001295469">
    <property type="component" value="Chromosome A06"/>
</dbReference>
<evidence type="ECO:0000313" key="2">
    <source>
        <dbReference type="EMBL" id="KAH0923468.1"/>
    </source>
</evidence>
<reference evidence="2 3" key="2">
    <citation type="submission" date="2021-05" db="EMBL/GenBank/DDBJ databases">
        <title>Genome Assembly of Synthetic Allotetraploid Brassica napus Reveals Homoeologous Exchanges between Subgenomes.</title>
        <authorList>
            <person name="Davis J.T."/>
        </authorList>
    </citation>
    <scope>NUCLEOTIDE SEQUENCE [LARGE SCALE GENOMIC DNA]</scope>
    <source>
        <strain evidence="3">cv. Da-Ae</strain>
        <tissue evidence="2">Seedling</tissue>
    </source>
</reference>
<sequence>MALIPNFIATMKKLKVVMIMNHGLEPTKLTNLSCFSSLPNLRRIRFERVSITLLDIPKLELNNLEKLSLWLGHFDKALNESEFDVSETLLQSLQEIEIDYCYNLAELPHWVSQVVSFEH</sequence>
<protein>
    <submittedName>
        <fullName evidence="1">(rape) hypothetical protein</fullName>
    </submittedName>
</protein>
<evidence type="ECO:0000313" key="1">
    <source>
        <dbReference type="EMBL" id="CAF2089146.1"/>
    </source>
</evidence>
<dbReference type="InterPro" id="IPR032675">
    <property type="entry name" value="LRR_dom_sf"/>
</dbReference>
<dbReference type="AlphaFoldDB" id="A0A816STQ7"/>
<dbReference type="SUPFAM" id="SSF52047">
    <property type="entry name" value="RNI-like"/>
    <property type="match status" value="1"/>
</dbReference>
<reference evidence="1" key="1">
    <citation type="submission" date="2021-01" db="EMBL/GenBank/DDBJ databases">
        <authorList>
            <consortium name="Genoscope - CEA"/>
            <person name="William W."/>
        </authorList>
    </citation>
    <scope>NUCLEOTIDE SEQUENCE</scope>
</reference>
<dbReference type="Proteomes" id="UP000824890">
    <property type="component" value="Unassembled WGS sequence"/>
</dbReference>
<organism evidence="1">
    <name type="scientific">Brassica napus</name>
    <name type="common">Rape</name>
    <dbReference type="NCBI Taxonomy" id="3708"/>
    <lineage>
        <taxon>Eukaryota</taxon>
        <taxon>Viridiplantae</taxon>
        <taxon>Streptophyta</taxon>
        <taxon>Embryophyta</taxon>
        <taxon>Tracheophyta</taxon>
        <taxon>Spermatophyta</taxon>
        <taxon>Magnoliopsida</taxon>
        <taxon>eudicotyledons</taxon>
        <taxon>Gunneridae</taxon>
        <taxon>Pentapetalae</taxon>
        <taxon>rosids</taxon>
        <taxon>malvids</taxon>
        <taxon>Brassicales</taxon>
        <taxon>Brassicaceae</taxon>
        <taxon>Brassiceae</taxon>
        <taxon>Brassica</taxon>
    </lineage>
</organism>
<evidence type="ECO:0000313" key="3">
    <source>
        <dbReference type="Proteomes" id="UP000824890"/>
    </source>
</evidence>
<accession>A0A816STQ7</accession>
<dbReference type="EMBL" id="HG994360">
    <property type="protein sequence ID" value="CAF2089146.1"/>
    <property type="molecule type" value="Genomic_DNA"/>
</dbReference>
<gene>
    <name evidence="1" type="ORF">DARMORV10_A06P36600.1</name>
    <name evidence="2" type="ORF">HID58_023486</name>
</gene>
<proteinExistence type="predicted"/>
<keyword evidence="3" id="KW-1185">Reference proteome</keyword>
<dbReference type="Gene3D" id="3.80.10.10">
    <property type="entry name" value="Ribonuclease Inhibitor"/>
    <property type="match status" value="1"/>
</dbReference>